<name>A0A450SKS3_9GAMM</name>
<dbReference type="EMBL" id="CAADEY010000042">
    <property type="protein sequence ID" value="VFJ54199.1"/>
    <property type="molecule type" value="Genomic_DNA"/>
</dbReference>
<accession>A0A450SKS3</accession>
<dbReference type="AlphaFoldDB" id="A0A450SKS3"/>
<protein>
    <submittedName>
        <fullName evidence="1">Uncharacterized protein</fullName>
    </submittedName>
</protein>
<proteinExistence type="predicted"/>
<organism evidence="1">
    <name type="scientific">Candidatus Kentrum sp. DK</name>
    <dbReference type="NCBI Taxonomy" id="2126562"/>
    <lineage>
        <taxon>Bacteria</taxon>
        <taxon>Pseudomonadati</taxon>
        <taxon>Pseudomonadota</taxon>
        <taxon>Gammaproteobacteria</taxon>
        <taxon>Candidatus Kentrum</taxon>
    </lineage>
</organism>
<gene>
    <name evidence="1" type="ORF">BECKDK2373C_GA0170839_104220</name>
</gene>
<sequence length="81" mass="9409">MPGNRREIIRTLRIRLIRILIGAVLAAPTSEPHLRFSRARIEGRRLVTLRAATKPHPLLCRIEFFHVKFVDGREVFRVARA</sequence>
<reference evidence="1" key="1">
    <citation type="submission" date="2019-02" db="EMBL/GenBank/DDBJ databases">
        <authorList>
            <person name="Gruber-Vodicka R. H."/>
            <person name="Seah K. B. B."/>
        </authorList>
    </citation>
    <scope>NUCLEOTIDE SEQUENCE</scope>
    <source>
        <strain evidence="1">BECK_DK161</strain>
    </source>
</reference>
<evidence type="ECO:0000313" key="1">
    <source>
        <dbReference type="EMBL" id="VFJ54199.1"/>
    </source>
</evidence>